<evidence type="ECO:0000256" key="1">
    <source>
        <dbReference type="SAM" id="Phobius"/>
    </source>
</evidence>
<keyword evidence="1" id="KW-0472">Membrane</keyword>
<dbReference type="EMBL" id="HBUF01186871">
    <property type="protein sequence ID" value="CAG6656994.1"/>
    <property type="molecule type" value="Transcribed_RNA"/>
</dbReference>
<reference evidence="2" key="1">
    <citation type="submission" date="2021-05" db="EMBL/GenBank/DDBJ databases">
        <authorList>
            <person name="Alioto T."/>
            <person name="Alioto T."/>
            <person name="Gomez Garrido J."/>
        </authorList>
    </citation>
    <scope>NUCLEOTIDE SEQUENCE</scope>
</reference>
<feature type="transmembrane region" description="Helical" evidence="1">
    <location>
        <begin position="39"/>
        <end position="64"/>
    </location>
</feature>
<feature type="transmembrane region" description="Helical" evidence="1">
    <location>
        <begin position="97"/>
        <end position="119"/>
    </location>
</feature>
<sequence>MNFCCAELSEQFFFARIFFSPSNTSLFSLPFLVSLSSLFSPFTFLFSSVFSPSFLFSPFTFLFAHSLRSSLPFLPFSLPLFPLLHSSLPFLPLSSLFSLHFILFYPPTLLLSSLSLPLFPRMNV</sequence>
<keyword evidence="1" id="KW-1133">Transmembrane helix</keyword>
<name>A0A8D8RSY6_9HEMI</name>
<accession>A0A8D8RSY6</accession>
<keyword evidence="1" id="KW-0812">Transmembrane</keyword>
<evidence type="ECO:0000313" key="2">
    <source>
        <dbReference type="EMBL" id="CAG6656994.1"/>
    </source>
</evidence>
<dbReference type="AlphaFoldDB" id="A0A8D8RSY6"/>
<organism evidence="2">
    <name type="scientific">Cacopsylla melanoneura</name>
    <dbReference type="NCBI Taxonomy" id="428564"/>
    <lineage>
        <taxon>Eukaryota</taxon>
        <taxon>Metazoa</taxon>
        <taxon>Ecdysozoa</taxon>
        <taxon>Arthropoda</taxon>
        <taxon>Hexapoda</taxon>
        <taxon>Insecta</taxon>
        <taxon>Pterygota</taxon>
        <taxon>Neoptera</taxon>
        <taxon>Paraneoptera</taxon>
        <taxon>Hemiptera</taxon>
        <taxon>Sternorrhyncha</taxon>
        <taxon>Psylloidea</taxon>
        <taxon>Psyllidae</taxon>
        <taxon>Psyllinae</taxon>
        <taxon>Cacopsylla</taxon>
    </lineage>
</organism>
<feature type="transmembrane region" description="Helical" evidence="1">
    <location>
        <begin position="71"/>
        <end position="91"/>
    </location>
</feature>
<feature type="transmembrane region" description="Helical" evidence="1">
    <location>
        <begin position="12"/>
        <end position="33"/>
    </location>
</feature>
<proteinExistence type="predicted"/>
<protein>
    <submittedName>
        <fullName evidence="2">Uncharacterized protein</fullName>
    </submittedName>
</protein>